<dbReference type="AlphaFoldDB" id="A0A0C2SDP4"/>
<gene>
    <name evidence="1" type="ORF">KP78_04440</name>
</gene>
<accession>A0A0C2SDP4</accession>
<sequence>MIQDQLLGHLFQNYFKIGIELYVIALEDSLYLKKKAKEGLLLLVFNPFAV</sequence>
<dbReference type="EMBL" id="JXRP01000006">
    <property type="protein sequence ID" value="KIL52074.1"/>
    <property type="molecule type" value="Genomic_DNA"/>
</dbReference>
<dbReference type="Proteomes" id="UP000031938">
    <property type="component" value="Unassembled WGS sequence"/>
</dbReference>
<name>A0A0C2SDP4_9BACL</name>
<proteinExistence type="predicted"/>
<comment type="caution">
    <text evidence="1">The sequence shown here is derived from an EMBL/GenBank/DDBJ whole genome shotgun (WGS) entry which is preliminary data.</text>
</comment>
<dbReference type="PATRIC" id="fig|889306.3.peg.446"/>
<dbReference type="STRING" id="889306.KP78_04440"/>
<evidence type="ECO:0000313" key="1">
    <source>
        <dbReference type="EMBL" id="KIL52074.1"/>
    </source>
</evidence>
<organism evidence="1 2">
    <name type="scientific">Jeotgalibacillus soli</name>
    <dbReference type="NCBI Taxonomy" id="889306"/>
    <lineage>
        <taxon>Bacteria</taxon>
        <taxon>Bacillati</taxon>
        <taxon>Bacillota</taxon>
        <taxon>Bacilli</taxon>
        <taxon>Bacillales</taxon>
        <taxon>Caryophanaceae</taxon>
        <taxon>Jeotgalibacillus</taxon>
    </lineage>
</organism>
<evidence type="ECO:0000313" key="2">
    <source>
        <dbReference type="Proteomes" id="UP000031938"/>
    </source>
</evidence>
<protein>
    <submittedName>
        <fullName evidence="1">Uncharacterized protein</fullName>
    </submittedName>
</protein>
<keyword evidence="2" id="KW-1185">Reference proteome</keyword>
<reference evidence="1 2" key="1">
    <citation type="submission" date="2015-01" db="EMBL/GenBank/DDBJ databases">
        <title>Genome sequencing of Jeotgalibacillus soli.</title>
        <authorList>
            <person name="Goh K.M."/>
            <person name="Chan K.-G."/>
            <person name="Yaakop A.S."/>
            <person name="Ee R."/>
            <person name="Gan H.M."/>
            <person name="Chan C.S."/>
        </authorList>
    </citation>
    <scope>NUCLEOTIDE SEQUENCE [LARGE SCALE GENOMIC DNA]</scope>
    <source>
        <strain evidence="1 2">P9</strain>
    </source>
</reference>